<protein>
    <submittedName>
        <fullName evidence="3">Uncharacterized protein</fullName>
    </submittedName>
</protein>
<dbReference type="Proteomes" id="UP000240493">
    <property type="component" value="Unassembled WGS sequence"/>
</dbReference>
<sequence length="385" mass="41253">MTLRKSFFNVEIGIKSENDSSSSPLPSSFNQGSPTWFSIASFFRSTENRTALLSYCLRAMWCFRITAFAAVMFGEKVLCRAVHDGASTSIVSTKSPSSTNSIHTVSFTTTSISPSSSSSSSSSSTPSSISSSPSTFITSPISPSSSSSSSLSLSYSPTTQAQPQVTASNSSSPIPTTLSDTKGEETTTHPPTTQPTSVNTTAQIVAIAIGSSAIVGVVAAFFFFAGRRSNRRSSMHNVAPNLGSFRTKLDKRWRKNSSQNVHSGHATAAPAEFGTVAEVREVSLPPERPINNEPYFYHPVTVASSLARELDGSSIISYNPPPAARLQPQRNTVLPIELPASYDPGNSPLPEYEELDAARRRQIFSWAAAPEATYHPDKFAPSNMI</sequence>
<evidence type="ECO:0000256" key="2">
    <source>
        <dbReference type="SAM" id="Phobius"/>
    </source>
</evidence>
<evidence type="ECO:0000313" key="3">
    <source>
        <dbReference type="EMBL" id="PTB36564.1"/>
    </source>
</evidence>
<reference evidence="3 4" key="1">
    <citation type="submission" date="2016-07" db="EMBL/GenBank/DDBJ databases">
        <title>Multiple horizontal gene transfer events from other fungi enriched the ability of initially mycotrophic Trichoderma (Ascomycota) to feed on dead plant biomass.</title>
        <authorList>
            <consortium name="DOE Joint Genome Institute"/>
            <person name="Aerts A."/>
            <person name="Atanasova L."/>
            <person name="Chenthamara K."/>
            <person name="Zhang J."/>
            <person name="Grujic M."/>
            <person name="Henrissat B."/>
            <person name="Kuo A."/>
            <person name="Salamov A."/>
            <person name="Lipzen A."/>
            <person name="Labutti K."/>
            <person name="Barry K."/>
            <person name="Miao Y."/>
            <person name="Rahimi M.J."/>
            <person name="Shen Q."/>
            <person name="Grigoriev I.V."/>
            <person name="Kubicek C.P."/>
            <person name="Druzhinina I.S."/>
        </authorList>
    </citation>
    <scope>NUCLEOTIDE SEQUENCE [LARGE SCALE GENOMIC DNA]</scope>
    <source>
        <strain evidence="3 4">CBS 433.97</strain>
    </source>
</reference>
<feature type="region of interest" description="Disordered" evidence="1">
    <location>
        <begin position="152"/>
        <end position="197"/>
    </location>
</feature>
<dbReference type="EMBL" id="KZ679270">
    <property type="protein sequence ID" value="PTB36564.1"/>
    <property type="molecule type" value="Genomic_DNA"/>
</dbReference>
<dbReference type="STRING" id="1042311.A0A2T3YVJ2"/>
<evidence type="ECO:0000313" key="4">
    <source>
        <dbReference type="Proteomes" id="UP000240493"/>
    </source>
</evidence>
<proteinExistence type="predicted"/>
<dbReference type="OrthoDB" id="4900327at2759"/>
<keyword evidence="4" id="KW-1185">Reference proteome</keyword>
<keyword evidence="2" id="KW-0472">Membrane</keyword>
<organism evidence="3 4">
    <name type="scientific">Trichoderma asperellum (strain ATCC 204424 / CBS 433.97 / NBRC 101777)</name>
    <dbReference type="NCBI Taxonomy" id="1042311"/>
    <lineage>
        <taxon>Eukaryota</taxon>
        <taxon>Fungi</taxon>
        <taxon>Dikarya</taxon>
        <taxon>Ascomycota</taxon>
        <taxon>Pezizomycotina</taxon>
        <taxon>Sordariomycetes</taxon>
        <taxon>Hypocreomycetidae</taxon>
        <taxon>Hypocreales</taxon>
        <taxon>Hypocreaceae</taxon>
        <taxon>Trichoderma</taxon>
    </lineage>
</organism>
<feature type="compositionally biased region" description="Polar residues" evidence="1">
    <location>
        <begin position="160"/>
        <end position="180"/>
    </location>
</feature>
<name>A0A2T3YVJ2_TRIA4</name>
<feature type="transmembrane region" description="Helical" evidence="2">
    <location>
        <begin position="204"/>
        <end position="225"/>
    </location>
</feature>
<keyword evidence="2" id="KW-0812">Transmembrane</keyword>
<feature type="region of interest" description="Disordered" evidence="1">
    <location>
        <begin position="109"/>
        <end position="135"/>
    </location>
</feature>
<accession>A0A2T3YVJ2</accession>
<keyword evidence="2" id="KW-1133">Transmembrane helix</keyword>
<evidence type="ECO:0000256" key="1">
    <source>
        <dbReference type="SAM" id="MobiDB-lite"/>
    </source>
</evidence>
<dbReference type="AlphaFoldDB" id="A0A2T3YVJ2"/>
<gene>
    <name evidence="3" type="ORF">M441DRAFT_40671</name>
</gene>